<feature type="region of interest" description="Disordered" evidence="1">
    <location>
        <begin position="1"/>
        <end position="124"/>
    </location>
</feature>
<gene>
    <name evidence="3" type="ORF">ET475_09725</name>
</gene>
<feature type="compositionally biased region" description="Acidic residues" evidence="1">
    <location>
        <begin position="1"/>
        <end position="14"/>
    </location>
</feature>
<keyword evidence="4" id="KW-1185">Reference proteome</keyword>
<dbReference type="Proteomes" id="UP000293995">
    <property type="component" value="Chromosome"/>
</dbReference>
<organism evidence="3 4">
    <name type="scientific">Microbacterium protaetiae</name>
    <dbReference type="NCBI Taxonomy" id="2509458"/>
    <lineage>
        <taxon>Bacteria</taxon>
        <taxon>Bacillati</taxon>
        <taxon>Actinomycetota</taxon>
        <taxon>Actinomycetes</taxon>
        <taxon>Micrococcales</taxon>
        <taxon>Microbacteriaceae</taxon>
        <taxon>Microbacterium</taxon>
    </lineage>
</organism>
<evidence type="ECO:0000256" key="2">
    <source>
        <dbReference type="SAM" id="Phobius"/>
    </source>
</evidence>
<evidence type="ECO:0000313" key="3">
    <source>
        <dbReference type="EMBL" id="QAY60239.1"/>
    </source>
</evidence>
<name>A0A4P6EGE9_9MICO</name>
<feature type="compositionally biased region" description="Low complexity" evidence="1">
    <location>
        <begin position="48"/>
        <end position="57"/>
    </location>
</feature>
<dbReference type="RefSeq" id="WP_129389236.1">
    <property type="nucleotide sequence ID" value="NZ_CP035494.1"/>
</dbReference>
<evidence type="ECO:0000256" key="1">
    <source>
        <dbReference type="SAM" id="MobiDB-lite"/>
    </source>
</evidence>
<evidence type="ECO:0000313" key="4">
    <source>
        <dbReference type="Proteomes" id="UP000293995"/>
    </source>
</evidence>
<feature type="transmembrane region" description="Helical" evidence="2">
    <location>
        <begin position="166"/>
        <end position="188"/>
    </location>
</feature>
<sequence>MSEPVDGEGDEFDETIVARRRTVPAPADGVSDEVADDTVVASRRRGQAPADEPPAANDDPDDTLLAGRHGGGVEDRTALADRNADRGDVTVRTPRAGTAPADGIRPFVPPTGRTAADGAATQSIYRPRPVEPARVRRTPPAPHAPLAPVDTAAQQHGARSSRLRTVLLVVGIVALVAVAGVVLLVALLTAV</sequence>
<proteinExistence type="predicted"/>
<protein>
    <submittedName>
        <fullName evidence="3">Uncharacterized protein</fullName>
    </submittedName>
</protein>
<feature type="compositionally biased region" description="Basic and acidic residues" evidence="1">
    <location>
        <begin position="71"/>
        <end position="89"/>
    </location>
</feature>
<dbReference type="EMBL" id="CP035494">
    <property type="protein sequence ID" value="QAY60239.1"/>
    <property type="molecule type" value="Genomic_DNA"/>
</dbReference>
<reference evidence="3 4" key="1">
    <citation type="submission" date="2019-01" db="EMBL/GenBank/DDBJ databases">
        <title>Genome sequencing of strain DFW100M-13.</title>
        <authorList>
            <person name="Heo J."/>
            <person name="Kim S.-J."/>
            <person name="Kim J.-S."/>
            <person name="Hong S.-B."/>
            <person name="Kwon S.-W."/>
        </authorList>
    </citation>
    <scope>NUCLEOTIDE SEQUENCE [LARGE SCALE GENOMIC DNA]</scope>
    <source>
        <strain evidence="3 4">DFW100M-13</strain>
    </source>
</reference>
<keyword evidence="2" id="KW-0472">Membrane</keyword>
<dbReference type="AlphaFoldDB" id="A0A4P6EGE9"/>
<keyword evidence="2" id="KW-1133">Transmembrane helix</keyword>
<dbReference type="KEGG" id="mprt:ET475_09725"/>
<keyword evidence="2" id="KW-0812">Transmembrane</keyword>
<accession>A0A4P6EGE9</accession>